<dbReference type="InterPro" id="IPR001024">
    <property type="entry name" value="PLAT/LH2_dom"/>
</dbReference>
<dbReference type="EMBL" id="CALNXI010000040">
    <property type="protein sequence ID" value="CAH3016401.1"/>
    <property type="molecule type" value="Genomic_DNA"/>
</dbReference>
<name>A0ABN8LL93_9CNID</name>
<dbReference type="PANTHER" id="PTHR10877">
    <property type="entry name" value="POLYCYSTIN FAMILY MEMBER"/>
    <property type="match status" value="1"/>
</dbReference>
<keyword evidence="5" id="KW-0732">Signal</keyword>
<dbReference type="PROSITE" id="PS50022">
    <property type="entry name" value="FA58C_3"/>
    <property type="match status" value="1"/>
</dbReference>
<organism evidence="19 20">
    <name type="scientific">Porites evermanni</name>
    <dbReference type="NCBI Taxonomy" id="104178"/>
    <lineage>
        <taxon>Eukaryota</taxon>
        <taxon>Metazoa</taxon>
        <taxon>Cnidaria</taxon>
        <taxon>Anthozoa</taxon>
        <taxon>Hexacorallia</taxon>
        <taxon>Scleractinia</taxon>
        <taxon>Fungiina</taxon>
        <taxon>Poritidae</taxon>
        <taxon>Porites</taxon>
    </lineage>
</organism>
<dbReference type="Gene3D" id="1.10.287.70">
    <property type="match status" value="1"/>
</dbReference>
<evidence type="ECO:0000259" key="14">
    <source>
        <dbReference type="PROSITE" id="PS50024"/>
    </source>
</evidence>
<dbReference type="InterPro" id="IPR001881">
    <property type="entry name" value="EGF-like_Ca-bd_dom"/>
</dbReference>
<feature type="region of interest" description="Disordered" evidence="11">
    <location>
        <begin position="1350"/>
        <end position="1396"/>
    </location>
</feature>
<dbReference type="InterPro" id="IPR018097">
    <property type="entry name" value="EGF_Ca-bd_CS"/>
</dbReference>
<keyword evidence="7 12" id="KW-0472">Membrane</keyword>
<dbReference type="Gene3D" id="2.60.220.50">
    <property type="match status" value="1"/>
</dbReference>
<feature type="transmembrane region" description="Helical" evidence="12">
    <location>
        <begin position="2215"/>
        <end position="2240"/>
    </location>
</feature>
<feature type="region of interest" description="Disordered" evidence="11">
    <location>
        <begin position="1"/>
        <end position="23"/>
    </location>
</feature>
<dbReference type="SMART" id="SM00308">
    <property type="entry name" value="LH2"/>
    <property type="match status" value="1"/>
</dbReference>
<dbReference type="Pfam" id="PF01825">
    <property type="entry name" value="GPS"/>
    <property type="match status" value="1"/>
</dbReference>
<evidence type="ECO:0000256" key="12">
    <source>
        <dbReference type="SAM" id="Phobius"/>
    </source>
</evidence>
<evidence type="ECO:0000256" key="11">
    <source>
        <dbReference type="SAM" id="MobiDB-lite"/>
    </source>
</evidence>
<comment type="caution">
    <text evidence="19">The sequence shown here is derived from an EMBL/GenBank/DDBJ whole genome shotgun (WGS) entry which is preliminary data.</text>
</comment>
<feature type="transmembrane region" description="Helical" evidence="12">
    <location>
        <begin position="1699"/>
        <end position="1719"/>
    </location>
</feature>
<evidence type="ECO:0000259" key="13">
    <source>
        <dbReference type="PROSITE" id="PS50022"/>
    </source>
</evidence>
<comment type="subcellular location">
    <subcellularLocation>
        <location evidence="1">Cell membrane</location>
        <topology evidence="1">Multi-pass membrane protein</topology>
    </subcellularLocation>
</comment>
<evidence type="ECO:0000256" key="6">
    <source>
        <dbReference type="ARBA" id="ARBA00022989"/>
    </source>
</evidence>
<dbReference type="Pfam" id="PF20519">
    <property type="entry name" value="Polycystin_dom"/>
    <property type="match status" value="1"/>
</dbReference>
<dbReference type="InterPro" id="IPR051223">
    <property type="entry name" value="Polycystin"/>
</dbReference>
<dbReference type="InterPro" id="IPR046338">
    <property type="entry name" value="GAIN_dom_sf"/>
</dbReference>
<dbReference type="PROSITE" id="PS50095">
    <property type="entry name" value="PLAT"/>
    <property type="match status" value="1"/>
</dbReference>
<dbReference type="Pfam" id="PF02010">
    <property type="entry name" value="REJ"/>
    <property type="match status" value="1"/>
</dbReference>
<dbReference type="SMART" id="SM00179">
    <property type="entry name" value="EGF_CA"/>
    <property type="match status" value="3"/>
</dbReference>
<dbReference type="Pfam" id="PF08016">
    <property type="entry name" value="PKD_channel"/>
    <property type="match status" value="1"/>
</dbReference>
<dbReference type="PROSITE" id="PS01187">
    <property type="entry name" value="EGF_CA"/>
    <property type="match status" value="2"/>
</dbReference>
<evidence type="ECO:0000256" key="8">
    <source>
        <dbReference type="ARBA" id="ARBA00023157"/>
    </source>
</evidence>
<feature type="transmembrane region" description="Helical" evidence="12">
    <location>
        <begin position="1914"/>
        <end position="1935"/>
    </location>
</feature>
<evidence type="ECO:0000256" key="3">
    <source>
        <dbReference type="ARBA" id="ARBA00022475"/>
    </source>
</evidence>
<dbReference type="InterPro" id="IPR036392">
    <property type="entry name" value="PLAT/LH2_dom_sf"/>
</dbReference>
<dbReference type="SMART" id="SM00303">
    <property type="entry name" value="GPS"/>
    <property type="match status" value="1"/>
</dbReference>
<feature type="disulfide bond" evidence="10">
    <location>
        <begin position="363"/>
        <end position="372"/>
    </location>
</feature>
<feature type="transmembrane region" description="Helical" evidence="12">
    <location>
        <begin position="1739"/>
        <end position="1760"/>
    </location>
</feature>
<keyword evidence="10" id="KW-0245">EGF-like domain</keyword>
<dbReference type="PROSITE" id="PS01186">
    <property type="entry name" value="EGF_2"/>
    <property type="match status" value="2"/>
</dbReference>
<feature type="non-terminal residue" evidence="19">
    <location>
        <position position="1"/>
    </location>
</feature>
<dbReference type="Pfam" id="PF01477">
    <property type="entry name" value="PLAT"/>
    <property type="match status" value="1"/>
</dbReference>
<dbReference type="InterPro" id="IPR000082">
    <property type="entry name" value="SEA_dom"/>
</dbReference>
<keyword evidence="3" id="KW-1003">Cell membrane</keyword>
<dbReference type="InterPro" id="IPR000152">
    <property type="entry name" value="EGF-type_Asp/Asn_hydroxyl_site"/>
</dbReference>
<dbReference type="Gene3D" id="2.60.120.260">
    <property type="entry name" value="Galactose-binding domain-like"/>
    <property type="match status" value="1"/>
</dbReference>
<feature type="disulfide bond" evidence="10">
    <location>
        <begin position="192"/>
        <end position="201"/>
    </location>
</feature>
<evidence type="ECO:0000259" key="15">
    <source>
        <dbReference type="PROSITE" id="PS50026"/>
    </source>
</evidence>
<feature type="domain" description="REJ" evidence="18">
    <location>
        <begin position="739"/>
        <end position="1201"/>
    </location>
</feature>
<dbReference type="PANTHER" id="PTHR10877:SF150">
    <property type="entry name" value="REJ DOMAIN-CONTAINING PROTEIN"/>
    <property type="match status" value="1"/>
</dbReference>
<feature type="domain" description="GAIN-B" evidence="17">
    <location>
        <begin position="1327"/>
        <end position="1474"/>
    </location>
</feature>
<dbReference type="PROSITE" id="PS00022">
    <property type="entry name" value="EGF_1"/>
    <property type="match status" value="3"/>
</dbReference>
<keyword evidence="6 12" id="KW-1133">Transmembrane helix</keyword>
<dbReference type="PROSITE" id="PS00010">
    <property type="entry name" value="ASX_HYDROXYL"/>
    <property type="match status" value="2"/>
</dbReference>
<keyword evidence="9" id="KW-0325">Glycoprotein</keyword>
<feature type="transmembrane region" description="Helical" evidence="12">
    <location>
        <begin position="2311"/>
        <end position="2333"/>
    </location>
</feature>
<comment type="caution">
    <text evidence="10">Lacks conserved residue(s) required for the propagation of feature annotation.</text>
</comment>
<keyword evidence="8 10" id="KW-1015">Disulfide bond</keyword>
<evidence type="ECO:0000256" key="2">
    <source>
        <dbReference type="ARBA" id="ARBA00007200"/>
    </source>
</evidence>
<dbReference type="SUPFAM" id="SSF49723">
    <property type="entry name" value="Lipase/lipooxygenase domain (PLAT/LH2 domain)"/>
    <property type="match status" value="1"/>
</dbReference>
<evidence type="ECO:0000259" key="17">
    <source>
        <dbReference type="PROSITE" id="PS50221"/>
    </source>
</evidence>
<dbReference type="Pfam" id="PF00008">
    <property type="entry name" value="EGF"/>
    <property type="match status" value="3"/>
</dbReference>
<dbReference type="Pfam" id="PF00754">
    <property type="entry name" value="F5_F8_type_C"/>
    <property type="match status" value="1"/>
</dbReference>
<reference evidence="19 20" key="1">
    <citation type="submission" date="2022-05" db="EMBL/GenBank/DDBJ databases">
        <authorList>
            <consortium name="Genoscope - CEA"/>
            <person name="William W."/>
        </authorList>
    </citation>
    <scope>NUCLEOTIDE SEQUENCE [LARGE SCALE GENOMIC DNA]</scope>
</reference>
<dbReference type="InterPro" id="IPR057244">
    <property type="entry name" value="GAIN_B"/>
</dbReference>
<evidence type="ECO:0000256" key="1">
    <source>
        <dbReference type="ARBA" id="ARBA00004651"/>
    </source>
</evidence>
<dbReference type="PRINTS" id="PR01433">
    <property type="entry name" value="POLYCYSTIN2"/>
</dbReference>
<dbReference type="InterPro" id="IPR008979">
    <property type="entry name" value="Galactose-bd-like_sf"/>
</dbReference>
<evidence type="ECO:0000256" key="10">
    <source>
        <dbReference type="PROSITE-ProRule" id="PRU00076"/>
    </source>
</evidence>
<dbReference type="SUPFAM" id="SSF49785">
    <property type="entry name" value="Galactose-binding domain-like"/>
    <property type="match status" value="1"/>
</dbReference>
<evidence type="ECO:0000256" key="7">
    <source>
        <dbReference type="ARBA" id="ARBA00023136"/>
    </source>
</evidence>
<dbReference type="SUPFAM" id="SSF81324">
    <property type="entry name" value="Voltage-gated potassium channels"/>
    <property type="match status" value="1"/>
</dbReference>
<feature type="disulfide bond" evidence="10">
    <location>
        <begin position="154"/>
        <end position="163"/>
    </location>
</feature>
<dbReference type="InterPro" id="IPR002859">
    <property type="entry name" value="PKD/REJ-like"/>
</dbReference>
<evidence type="ECO:0000259" key="18">
    <source>
        <dbReference type="PROSITE" id="PS51111"/>
    </source>
</evidence>
<dbReference type="PROSITE" id="PS50026">
    <property type="entry name" value="EGF_3"/>
    <property type="match status" value="3"/>
</dbReference>
<dbReference type="PROSITE" id="PS50024">
    <property type="entry name" value="SEA"/>
    <property type="match status" value="1"/>
</dbReference>
<dbReference type="InterPro" id="IPR000742">
    <property type="entry name" value="EGF"/>
</dbReference>
<dbReference type="InterPro" id="IPR046791">
    <property type="entry name" value="Polycystin_dom"/>
</dbReference>
<dbReference type="InterPro" id="IPR000203">
    <property type="entry name" value="GPS"/>
</dbReference>
<dbReference type="CDD" id="cd00054">
    <property type="entry name" value="EGF_CA"/>
    <property type="match status" value="3"/>
</dbReference>
<dbReference type="SMART" id="SM00181">
    <property type="entry name" value="EGF"/>
    <property type="match status" value="3"/>
</dbReference>
<keyword evidence="4 12" id="KW-0812">Transmembrane</keyword>
<gene>
    <name evidence="19" type="ORF">PEVE_00028802</name>
</gene>
<accession>A0ABN8LL93</accession>
<dbReference type="InterPro" id="IPR000421">
    <property type="entry name" value="FA58C"/>
</dbReference>
<evidence type="ECO:0000313" key="19">
    <source>
        <dbReference type="EMBL" id="CAH3016401.1"/>
    </source>
</evidence>
<feature type="transmembrane region" description="Helical" evidence="12">
    <location>
        <begin position="1491"/>
        <end position="1511"/>
    </location>
</feature>
<dbReference type="InterPro" id="IPR003915">
    <property type="entry name" value="PKD_2"/>
</dbReference>
<sequence>TLYGPGRARLNRTGGYRAQPGSQNSPALTVNFRKAMIVTGIATQGYYGENIQEWTKGYNLGYTFGSNTHFFKERNRITTKQFNGNDDNNTIVLHYVPLPAMLTSIHVIPTEWENNFAIRLELYGCIADGNECESIPCQNNGTCWEKIRDYQCNCTAGFNGTDCEINIDECASNPCLNNATCSDQVNDYRCHCAPGYSGKSCETEVTEQNINLECTVTEVLTFYCISHDFVSCYSAWGQPRSPKETLMSLEFFCKLLLGNKELRDSCSEQFAHHDFSLVLWALIKSSLPSDHYIYSRIECKVHEGCPYVGIVQSLGLSVDFGERGICSVGIFPCCLAEINECFNNPCRNGGTCTDLVNGFTCRCPVKFAGSRCEKETGFFLVVWLNLKNMTFTFPLANQSSTQYQNTEKEVLDAIDNMLITEKGHFFGSALRMFSPSGTRSVTAEILLSTTRNSTNHIISVITQRLKTHVGFFDKTSKSFENRGNPSCSPPNITMSLSKEFAKPTKMKRSENFKFQVDFEVDCRVSGVIRVIYNIEMYSIDSNSGSYQRKVYRIGTTVGDLNETIIGKSFDYELYYIKLTGSIEGKDETRVNSFGYVEVTSTALIANITGATQASQGINKIVTLNGSQSHDPDVGKGDYTGIIFTWLCIRDYELFPNDTASLPVVRPSSGSTKVSPDQGGCYGTGVGKLESSPVAPYIVDLDIDKMKGDQGYIIVLVMTKRGLTITTAHHLRLKEEIHLQIFCVQNCQGHVILSSRLILETNCTGLLCHQLSVYTWTMKLRNTHNQDWQEVTNLDDLILTYGNSPNLVTRQGKLRGNSTYLVTVTGVTSKGHSSSATFSFVTNTPPTGGTCKVDKPEGKAWETNFVFTCTGWHDVDLPLTYKFRYNSSDGIEMVFMSGTSHEATGKLPVGDPSENYKLQVCVLVIDTLGSSVDIWISVRVTEPVVTIQTLEDDVSLEGPMNQYLKDNNIEMAAQRATAVLSVVNHAQQKELRLRDKIMIKDSIVNSWSTVNVSSLQEVSQVSAVVASVADRRNEVSIDSQEKTIIMLDYMTTFMTQETGKSKHGEEELIEQTGTALLNGLGNLLDITSHEARDGNSVDEESLFVSTPARREKSKSYSTQILDLVNRVGSNVEAIKELYEKPSVLKTRTLSMVVDRQIPSRIGGKALEDESSKVVIPSIEQLVGDDGNLGQYLSSQLVTFKSNPYTWDNSASDIKSVVLDFELKDENGHRINIYNLEQEVELFLSPPNQNVEKVKEYFVKPSNNGTMQLHKLEFPGAEYAISIRIVPIGNETLKLYLRYAQRPTLTNYSFTATVPDYSSCNYSLEKGYTNCTSDIFTVTVSSATTGHTGPHYLGVASERLSNQEKSNSSSRGQMKRVRRDCSHNGRQKRSCVGVKDPPTTPPPVLVITQPYNASTDVNYTLQVSMATCQYWNVTAQAWTTEGCKVGPDSSPRALHCLCNHLSSFGGNFLVAPNPIDFDYVFKQFPNIFDSGNVVVLATVLSIFGLWFIGLLIARRADEKDAYKAIENLRLQMEGGRMFELSVYTGIWRGSGTSANVAMIIYGEETRSETLHLFDRYTDKKLFARASINNFLISLPDNLLSPIMIKIWHDNSGNNPSWYISQVVIRDLESEEKWYFLCNRWLAVDKEDGEVEADIPLASERDLSKFKYKFFTRASKSLSDSHLWLSVVTRPPHSPFTRAQRLSCCVCVLLTAMLTGAMFYQFGEKQEDTHKFGPLRFSLNQLVIGVQSALIVVPLNLMIATIFRNIKVSNDQERTSRYGKNEGSVVTSSYNTNLNKRPGCLPHFFVYIAWSLCILSSLAAGTFIIFYSVHWGKEIANQWLTSALISVIQDIAVMQPIKVIALALFLALILKKPPEEKTAQSFHDSTLSDDQSIKVIAPKGNELTTARKTRESVVETVSTLAEIVMFLVFVICLFLVVYGNRGYSRYRLTASLENIFKESFEEVDSTDAFWGWIEESFIPGIYDTTWYNDQSFVAPEGFLSTREAFLVGMPRFKQTRIKEVKACKTAKVYSEVEAIFGRCIPLYSPHNEDDTRFNLPGWVPVTNISKYHSVYELLRLCPKPWRYNTSVELDTLSYSGKHAKYEGGGYIADLGYNSRTASRVVRNLESNDWIDEKTAAVLIEFTVFQPSTSLFSVAKLLYEVIPTGKPETRARFHTLSIYGTSDPRLRSLFVACQIILLILVAYFLILEAVKIYRQRCSYFVSFWNWMNLLQLVSAIITIAFFFFKEKYISSFVKRVQANPFETVSVDYALFWSDLELLVLSVVVFVVTVKFLRLIRFNRHVCQMVASLKISSPNVASYSVLFFINLISFALLGYLVFGNDNISYHSFIDALGTLIQKFLGDEVYFYELQYSNRILGPTYIISFMLSMTFILINMFLAILNDSYESVRELSGGKFADAELGDFIKEYYLTRIHRLHEILKRKLGNVGFRHKLYDRSRNESKSQIKGDSVGSFTSLPSDYPAIVETWDPVNSSSSKLALLENEKTAKCVISTEAIYVNEVAMEGDQPDFQSKPPSVASDDGSNEELLDLLGDLPEALLAPTIASQKTVSNEDFIDLLGDLPESMVDDDETIDNVRKRLADVGAVVRLNKNTLRRFSTTGDKYIVQTNVQMMGPSVALTLRPRLESKPLVIPK</sequence>
<feature type="domain" description="EGF-like" evidence="15">
    <location>
        <begin position="337"/>
        <end position="373"/>
    </location>
</feature>
<feature type="transmembrane region" description="Helical" evidence="12">
    <location>
        <begin position="2273"/>
        <end position="2291"/>
    </location>
</feature>
<dbReference type="SUPFAM" id="SSF57196">
    <property type="entry name" value="EGF/Laminin"/>
    <property type="match status" value="3"/>
</dbReference>
<keyword evidence="20" id="KW-1185">Reference proteome</keyword>
<comment type="similarity">
    <text evidence="2">Belongs to the polycystin family.</text>
</comment>
<dbReference type="Gene3D" id="2.60.60.20">
    <property type="entry name" value="PLAT/LH2 domain"/>
    <property type="match status" value="1"/>
</dbReference>
<evidence type="ECO:0000256" key="9">
    <source>
        <dbReference type="ARBA" id="ARBA00023180"/>
    </source>
</evidence>
<evidence type="ECO:0000259" key="16">
    <source>
        <dbReference type="PROSITE" id="PS50095"/>
    </source>
</evidence>
<protein>
    <recommendedName>
        <fullName evidence="21">Polycystic kidney disease protein 1-like 2</fullName>
    </recommendedName>
</protein>
<dbReference type="InterPro" id="IPR014010">
    <property type="entry name" value="REJ_dom"/>
</dbReference>
<evidence type="ECO:0000256" key="4">
    <source>
        <dbReference type="ARBA" id="ARBA00022692"/>
    </source>
</evidence>
<dbReference type="PROSITE" id="PS50221">
    <property type="entry name" value="GAIN_B"/>
    <property type="match status" value="1"/>
</dbReference>
<dbReference type="Proteomes" id="UP001159427">
    <property type="component" value="Unassembled WGS sequence"/>
</dbReference>
<feature type="transmembrane region" description="Helical" evidence="12">
    <location>
        <begin position="2185"/>
        <end position="2203"/>
    </location>
</feature>
<feature type="domain" description="EGF-like" evidence="15">
    <location>
        <begin position="166"/>
        <end position="202"/>
    </location>
</feature>
<dbReference type="InterPro" id="IPR013122">
    <property type="entry name" value="PKD1_2_channel"/>
</dbReference>
<proteinExistence type="inferred from homology"/>
<feature type="transmembrane region" description="Helical" evidence="12">
    <location>
        <begin position="1844"/>
        <end position="1867"/>
    </location>
</feature>
<evidence type="ECO:0000256" key="5">
    <source>
        <dbReference type="ARBA" id="ARBA00022729"/>
    </source>
</evidence>
<feature type="compositionally biased region" description="Polar residues" evidence="11">
    <location>
        <begin position="1357"/>
        <end position="1370"/>
    </location>
</feature>
<evidence type="ECO:0000313" key="20">
    <source>
        <dbReference type="Proteomes" id="UP001159427"/>
    </source>
</evidence>
<feature type="transmembrane region" description="Helical" evidence="12">
    <location>
        <begin position="1801"/>
        <end position="1824"/>
    </location>
</feature>
<dbReference type="Gene3D" id="2.10.25.10">
    <property type="entry name" value="Laminin"/>
    <property type="match status" value="3"/>
</dbReference>
<feature type="transmembrane region" description="Helical" evidence="12">
    <location>
        <begin position="2375"/>
        <end position="2395"/>
    </location>
</feature>
<feature type="domain" description="PLAT" evidence="16">
    <location>
        <begin position="1534"/>
        <end position="1653"/>
    </location>
</feature>
<evidence type="ECO:0008006" key="21">
    <source>
        <dbReference type="Google" id="ProtNLM"/>
    </source>
</evidence>
<dbReference type="PROSITE" id="PS51111">
    <property type="entry name" value="REJ"/>
    <property type="match status" value="1"/>
</dbReference>
<feature type="domain" description="EGF-like" evidence="15">
    <location>
        <begin position="128"/>
        <end position="164"/>
    </location>
</feature>
<feature type="domain" description="F5/8 type C" evidence="13">
    <location>
        <begin position="1"/>
        <end position="125"/>
    </location>
</feature>
<feature type="domain" description="SEA" evidence="14">
    <location>
        <begin position="374"/>
        <end position="499"/>
    </location>
</feature>